<protein>
    <submittedName>
        <fullName evidence="2">Aminodeoxychorismate lyase</fullName>
        <ecNumber evidence="2">4.1.3.38</ecNumber>
    </submittedName>
</protein>
<organism evidence="2 3">
    <name type="scientific">Microbacterium flavum</name>
    <dbReference type="NCBI Taxonomy" id="415216"/>
    <lineage>
        <taxon>Bacteria</taxon>
        <taxon>Bacillati</taxon>
        <taxon>Actinomycetota</taxon>
        <taxon>Actinomycetes</taxon>
        <taxon>Micrococcales</taxon>
        <taxon>Microbacteriaceae</taxon>
        <taxon>Microbacterium</taxon>
    </lineage>
</organism>
<comment type="similarity">
    <text evidence="1">Belongs to the class-IV pyridoxal-phosphate-dependent aminotransferase family.</text>
</comment>
<dbReference type="EC" id="4.1.3.38" evidence="2"/>
<dbReference type="PANTHER" id="PTHR42743:SF11">
    <property type="entry name" value="AMINODEOXYCHORISMATE LYASE"/>
    <property type="match status" value="1"/>
</dbReference>
<dbReference type="InterPro" id="IPR043132">
    <property type="entry name" value="BCAT-like_C"/>
</dbReference>
<dbReference type="PANTHER" id="PTHR42743">
    <property type="entry name" value="AMINO-ACID AMINOTRANSFERASE"/>
    <property type="match status" value="1"/>
</dbReference>
<dbReference type="NCBIfam" id="NF005888">
    <property type="entry name" value="PRK07849.1-3"/>
    <property type="match status" value="1"/>
</dbReference>
<proteinExistence type="inferred from homology"/>
<dbReference type="InterPro" id="IPR043131">
    <property type="entry name" value="BCAT-like_N"/>
</dbReference>
<dbReference type="GO" id="GO:0008696">
    <property type="term" value="F:4-amino-4-deoxychorismate lyase activity"/>
    <property type="evidence" value="ECO:0007669"/>
    <property type="project" value="UniProtKB-EC"/>
</dbReference>
<sequence length="290" mass="31080">MIPVALFLLDPSATAGADLTEVSARTPLLAATDLAATRGDGIFETIVVVHGRPQAVEAHLDRFARSARLLDLPEPDRDRWRAAVDTVAQRLAAHPRGAVRYVMSRGDEAGDGAPTCWLLGFLPPARPEGGPTPVRVVTLDRGYRSDVAATSPWLLQGAKTLSYAVNMAALREARRRGADDVVFVSTDGLILEGPSSTVISRRGDEFVTPPAELGILPGTTQHDCFSALRAAGRTTHIRELTPDDLISADALWLCSSTRGAAPISRLDDKEITVDTESTTLMNAGLDARRR</sequence>
<dbReference type="InterPro" id="IPR036038">
    <property type="entry name" value="Aminotransferase-like"/>
</dbReference>
<dbReference type="NCBIfam" id="NF005886">
    <property type="entry name" value="PRK07849.1-1"/>
    <property type="match status" value="1"/>
</dbReference>
<dbReference type="Proteomes" id="UP000740605">
    <property type="component" value="Unassembled WGS sequence"/>
</dbReference>
<dbReference type="InterPro" id="IPR001544">
    <property type="entry name" value="Aminotrans_IV"/>
</dbReference>
<evidence type="ECO:0000313" key="2">
    <source>
        <dbReference type="EMBL" id="MBT8798367.1"/>
    </source>
</evidence>
<gene>
    <name evidence="2" type="ORF">J0P97_09820</name>
</gene>
<evidence type="ECO:0000313" key="3">
    <source>
        <dbReference type="Proteomes" id="UP000740605"/>
    </source>
</evidence>
<accession>A0ABS5XWQ3</accession>
<reference evidence="2 3" key="1">
    <citation type="submission" date="2021-03" db="EMBL/GenBank/DDBJ databases">
        <title>Microbacterium pauli sp. nov., isolated from microfiltered milk.</title>
        <authorList>
            <person name="Bellassi P."/>
            <person name="Fontana A."/>
            <person name="Callegari M.L."/>
            <person name="Lorenzo M."/>
            <person name="Cappa F."/>
        </authorList>
    </citation>
    <scope>NUCLEOTIDE SEQUENCE [LARGE SCALE GENOMIC DNA]</scope>
    <source>
        <strain evidence="2 3">DSM 18909</strain>
    </source>
</reference>
<dbReference type="SUPFAM" id="SSF56752">
    <property type="entry name" value="D-aminoacid aminotransferase-like PLP-dependent enzymes"/>
    <property type="match status" value="1"/>
</dbReference>
<dbReference type="Gene3D" id="3.20.10.10">
    <property type="entry name" value="D-amino Acid Aminotransferase, subunit A, domain 2"/>
    <property type="match status" value="1"/>
</dbReference>
<dbReference type="RefSeq" id="WP_215487605.1">
    <property type="nucleotide sequence ID" value="NZ_BAAAPJ010000006.1"/>
</dbReference>
<keyword evidence="2" id="KW-0456">Lyase</keyword>
<dbReference type="EMBL" id="JAFLHG010000008">
    <property type="protein sequence ID" value="MBT8798367.1"/>
    <property type="molecule type" value="Genomic_DNA"/>
</dbReference>
<dbReference type="InterPro" id="IPR050571">
    <property type="entry name" value="Class-IV_PLP-Dep_Aminotrnsfr"/>
</dbReference>
<evidence type="ECO:0000256" key="1">
    <source>
        <dbReference type="ARBA" id="ARBA00009320"/>
    </source>
</evidence>
<dbReference type="Pfam" id="PF01063">
    <property type="entry name" value="Aminotran_4"/>
    <property type="match status" value="1"/>
</dbReference>
<comment type="caution">
    <text evidence="2">The sequence shown here is derived from an EMBL/GenBank/DDBJ whole genome shotgun (WGS) entry which is preliminary data.</text>
</comment>
<keyword evidence="3" id="KW-1185">Reference proteome</keyword>
<name>A0ABS5XWQ3_9MICO</name>
<dbReference type="Gene3D" id="3.30.470.10">
    <property type="match status" value="1"/>
</dbReference>